<dbReference type="InterPro" id="IPR003593">
    <property type="entry name" value="AAA+_ATPase"/>
</dbReference>
<keyword evidence="6" id="KW-0046">Antibiotic resistance</keyword>
<dbReference type="Gene3D" id="3.40.50.300">
    <property type="entry name" value="P-loop containing nucleotide triphosphate hydrolases"/>
    <property type="match status" value="1"/>
</dbReference>
<proteinExistence type="inferred from homology"/>
<dbReference type="InterPro" id="IPR003439">
    <property type="entry name" value="ABC_transporter-like_ATP-bd"/>
</dbReference>
<dbReference type="InterPro" id="IPR025302">
    <property type="entry name" value="DrrA1/2-like_C"/>
</dbReference>
<dbReference type="SMART" id="SM00382">
    <property type="entry name" value="AAA"/>
    <property type="match status" value="1"/>
</dbReference>
<dbReference type="PROSITE" id="PS00211">
    <property type="entry name" value="ABC_TRANSPORTER_1"/>
    <property type="match status" value="1"/>
</dbReference>
<dbReference type="PANTHER" id="PTHR42711:SF5">
    <property type="entry name" value="ABC TRANSPORTER ATP-BINDING PROTEIN NATA"/>
    <property type="match status" value="1"/>
</dbReference>
<evidence type="ECO:0000256" key="5">
    <source>
        <dbReference type="ARBA" id="ARBA00022840"/>
    </source>
</evidence>
<dbReference type="GO" id="GO:0005886">
    <property type="term" value="C:plasma membrane"/>
    <property type="evidence" value="ECO:0007669"/>
    <property type="project" value="UniProtKB-SubCell"/>
</dbReference>
<accession>A0A1M5RCE0</accession>
<dbReference type="Proteomes" id="UP000186132">
    <property type="component" value="Unassembled WGS sequence"/>
</dbReference>
<evidence type="ECO:0000256" key="1">
    <source>
        <dbReference type="ARBA" id="ARBA00004202"/>
    </source>
</evidence>
<dbReference type="AlphaFoldDB" id="A0A1M5RCE0"/>
<dbReference type="PROSITE" id="PS50893">
    <property type="entry name" value="ABC_TRANSPORTER_2"/>
    <property type="match status" value="1"/>
</dbReference>
<protein>
    <submittedName>
        <fullName evidence="8">ABC-2 type transport system ATP-binding protein</fullName>
    </submittedName>
</protein>
<evidence type="ECO:0000256" key="4">
    <source>
        <dbReference type="ARBA" id="ARBA00022741"/>
    </source>
</evidence>
<keyword evidence="3" id="KW-0813">Transport</keyword>
<evidence type="ECO:0000256" key="2">
    <source>
        <dbReference type="ARBA" id="ARBA00005417"/>
    </source>
</evidence>
<evidence type="ECO:0000256" key="3">
    <source>
        <dbReference type="ARBA" id="ARBA00022448"/>
    </source>
</evidence>
<organism evidence="8 9">
    <name type="scientific">Jatrophihabitans endophyticus</name>
    <dbReference type="NCBI Taxonomy" id="1206085"/>
    <lineage>
        <taxon>Bacteria</taxon>
        <taxon>Bacillati</taxon>
        <taxon>Actinomycetota</taxon>
        <taxon>Actinomycetes</taxon>
        <taxon>Jatrophihabitantales</taxon>
        <taxon>Jatrophihabitantaceae</taxon>
        <taxon>Jatrophihabitans</taxon>
    </lineage>
</organism>
<dbReference type="Pfam" id="PF00005">
    <property type="entry name" value="ABC_tran"/>
    <property type="match status" value="1"/>
</dbReference>
<name>A0A1M5RCE0_9ACTN</name>
<comment type="subcellular location">
    <subcellularLocation>
        <location evidence="1">Cell membrane</location>
        <topology evidence="1">Peripheral membrane protein</topology>
    </subcellularLocation>
</comment>
<dbReference type="PANTHER" id="PTHR42711">
    <property type="entry name" value="ABC TRANSPORTER ATP-BINDING PROTEIN"/>
    <property type="match status" value="1"/>
</dbReference>
<keyword evidence="4" id="KW-0547">Nucleotide-binding</keyword>
<dbReference type="RefSeq" id="WP_073391705.1">
    <property type="nucleotide sequence ID" value="NZ_FQVU01000005.1"/>
</dbReference>
<sequence>MLSIVDLHKSYGTTTALDGVSLDVRPGELVGFVGANGAGKSTTMRIAMGLVAADSGTVRWHGEPLTFTARRRFGYMPEERGLYPKMRVVEQVAYFGRLHGMSRADADRGAAALIEQMGVVAQPRDFVQALSLGNQQRVQLAAALVHDPELLVLDEPFSGLDPVGVDTMAEVLRQRRRAGCGVLFSSHQLELVERLCDRVVIVRAGRVVAQGTLDELRATGSRDALEVTVTGTDDAWLDALPGVTVRERDGATVVLALRDPDDDQAVLAAAARAGRVERFGWRRPSLAELYRDAVSAGAGTDTSEAAA</sequence>
<dbReference type="SUPFAM" id="SSF52540">
    <property type="entry name" value="P-loop containing nucleoside triphosphate hydrolases"/>
    <property type="match status" value="1"/>
</dbReference>
<dbReference type="GO" id="GO:0046677">
    <property type="term" value="P:response to antibiotic"/>
    <property type="evidence" value="ECO:0007669"/>
    <property type="project" value="UniProtKB-KW"/>
</dbReference>
<gene>
    <name evidence="8" type="ORF">SAMN05443575_3509</name>
</gene>
<dbReference type="InterPro" id="IPR050763">
    <property type="entry name" value="ABC_transporter_ATP-binding"/>
</dbReference>
<reference evidence="8 9" key="1">
    <citation type="submission" date="2016-11" db="EMBL/GenBank/DDBJ databases">
        <authorList>
            <person name="Jaros S."/>
            <person name="Januszkiewicz K."/>
            <person name="Wedrychowicz H."/>
        </authorList>
    </citation>
    <scope>NUCLEOTIDE SEQUENCE [LARGE SCALE GENOMIC DNA]</scope>
    <source>
        <strain evidence="8 9">DSM 45627</strain>
    </source>
</reference>
<feature type="domain" description="ABC transporter" evidence="7">
    <location>
        <begin position="2"/>
        <end position="229"/>
    </location>
</feature>
<evidence type="ECO:0000313" key="8">
    <source>
        <dbReference type="EMBL" id="SHH23995.1"/>
    </source>
</evidence>
<dbReference type="EMBL" id="FQVU01000005">
    <property type="protein sequence ID" value="SHH23995.1"/>
    <property type="molecule type" value="Genomic_DNA"/>
</dbReference>
<dbReference type="Pfam" id="PF13732">
    <property type="entry name" value="DrrA1-3_C"/>
    <property type="match status" value="1"/>
</dbReference>
<keyword evidence="9" id="KW-1185">Reference proteome</keyword>
<comment type="similarity">
    <text evidence="2">Belongs to the ABC transporter superfamily.</text>
</comment>
<dbReference type="GO" id="GO:0005524">
    <property type="term" value="F:ATP binding"/>
    <property type="evidence" value="ECO:0007669"/>
    <property type="project" value="UniProtKB-KW"/>
</dbReference>
<dbReference type="STRING" id="1206085.SAMN05443575_3509"/>
<dbReference type="InterPro" id="IPR027417">
    <property type="entry name" value="P-loop_NTPase"/>
</dbReference>
<dbReference type="GO" id="GO:0016887">
    <property type="term" value="F:ATP hydrolysis activity"/>
    <property type="evidence" value="ECO:0007669"/>
    <property type="project" value="InterPro"/>
</dbReference>
<evidence type="ECO:0000313" key="9">
    <source>
        <dbReference type="Proteomes" id="UP000186132"/>
    </source>
</evidence>
<keyword evidence="5 8" id="KW-0067">ATP-binding</keyword>
<evidence type="ECO:0000259" key="7">
    <source>
        <dbReference type="PROSITE" id="PS50893"/>
    </source>
</evidence>
<dbReference type="InterPro" id="IPR017871">
    <property type="entry name" value="ABC_transporter-like_CS"/>
</dbReference>
<evidence type="ECO:0000256" key="6">
    <source>
        <dbReference type="ARBA" id="ARBA00023251"/>
    </source>
</evidence>
<dbReference type="OrthoDB" id="9804819at2"/>